<evidence type="ECO:0000313" key="2">
    <source>
        <dbReference type="Proteomes" id="UP000814033"/>
    </source>
</evidence>
<dbReference type="EMBL" id="MU276030">
    <property type="protein sequence ID" value="KAI0043165.1"/>
    <property type="molecule type" value="Genomic_DNA"/>
</dbReference>
<dbReference type="Proteomes" id="UP000814033">
    <property type="component" value="Unassembled WGS sequence"/>
</dbReference>
<accession>A0ACB8RGX0</accession>
<gene>
    <name evidence="1" type="ORF">FA95DRAFT_1499043</name>
</gene>
<protein>
    <submittedName>
        <fullName evidence="1">Peptidase M24</fullName>
    </submittedName>
</protein>
<organism evidence="1 2">
    <name type="scientific">Auriscalpium vulgare</name>
    <dbReference type="NCBI Taxonomy" id="40419"/>
    <lineage>
        <taxon>Eukaryota</taxon>
        <taxon>Fungi</taxon>
        <taxon>Dikarya</taxon>
        <taxon>Basidiomycota</taxon>
        <taxon>Agaricomycotina</taxon>
        <taxon>Agaricomycetes</taxon>
        <taxon>Russulales</taxon>
        <taxon>Auriscalpiaceae</taxon>
        <taxon>Auriscalpium</taxon>
    </lineage>
</organism>
<sequence>MSLRSLACVTRAHPPCHSKLAVSTCAALRHRCYATEAIVHDVLKPSAFGQPTSRSHPHLVQPGEVTPGIPAEEYERRRVQLIESLPEGSLVVSVSGQMKYMSGGASHYKFRQASDFWYLTGFEEPDSALILEKDSSVRGFRMLLYSTGKDPSKEKWDGAYTRFADSVALFGADEGRPIEDFAADLKALVATASHVYVDAPSARRERAGRSTTKTLLKFLGGSRSSKTDPESVLDALITAKRKPLASVVGELRSVKSKYEQAVLRAAADISARAHAKTMRLAQPGMSEADLAAHFEYICARGGSQRPAYVPVVASGYNALVIHYTRNNHILRDGELVLIDAGGEYNGYASDISRTFPVNGTFTAPQRELYAALLSAQKQLVALCSTANGFSLDDLHRRSVELLREELKQIGFEFGVQGRPSVLERVLYPHYLTHPVGIDLHESGTFDRRAPLKEGMVITIEPGVYVPADPEFPKHFHGLGLRIEDEVLVGERDPIVLSVAAPKEISDVEGACQGALGFEPF</sequence>
<evidence type="ECO:0000313" key="1">
    <source>
        <dbReference type="EMBL" id="KAI0043165.1"/>
    </source>
</evidence>
<reference evidence="1" key="1">
    <citation type="submission" date="2021-02" db="EMBL/GenBank/DDBJ databases">
        <authorList>
            <consortium name="DOE Joint Genome Institute"/>
            <person name="Ahrendt S."/>
            <person name="Looney B.P."/>
            <person name="Miyauchi S."/>
            <person name="Morin E."/>
            <person name="Drula E."/>
            <person name="Courty P.E."/>
            <person name="Chicoki N."/>
            <person name="Fauchery L."/>
            <person name="Kohler A."/>
            <person name="Kuo A."/>
            <person name="Labutti K."/>
            <person name="Pangilinan J."/>
            <person name="Lipzen A."/>
            <person name="Riley R."/>
            <person name="Andreopoulos W."/>
            <person name="He G."/>
            <person name="Johnson J."/>
            <person name="Barry K.W."/>
            <person name="Grigoriev I.V."/>
            <person name="Nagy L."/>
            <person name="Hibbett D."/>
            <person name="Henrissat B."/>
            <person name="Matheny P.B."/>
            <person name="Labbe J."/>
            <person name="Martin F."/>
        </authorList>
    </citation>
    <scope>NUCLEOTIDE SEQUENCE</scope>
    <source>
        <strain evidence="1">FP105234-sp</strain>
    </source>
</reference>
<comment type="caution">
    <text evidence="1">The sequence shown here is derived from an EMBL/GenBank/DDBJ whole genome shotgun (WGS) entry which is preliminary data.</text>
</comment>
<name>A0ACB8RGX0_9AGAM</name>
<proteinExistence type="predicted"/>
<keyword evidence="2" id="KW-1185">Reference proteome</keyword>
<reference evidence="1" key="2">
    <citation type="journal article" date="2022" name="New Phytol.">
        <title>Evolutionary transition to the ectomycorrhizal habit in the genomes of a hyperdiverse lineage of mushroom-forming fungi.</title>
        <authorList>
            <person name="Looney B."/>
            <person name="Miyauchi S."/>
            <person name="Morin E."/>
            <person name="Drula E."/>
            <person name="Courty P.E."/>
            <person name="Kohler A."/>
            <person name="Kuo A."/>
            <person name="LaButti K."/>
            <person name="Pangilinan J."/>
            <person name="Lipzen A."/>
            <person name="Riley R."/>
            <person name="Andreopoulos W."/>
            <person name="He G."/>
            <person name="Johnson J."/>
            <person name="Nolan M."/>
            <person name="Tritt A."/>
            <person name="Barry K.W."/>
            <person name="Grigoriev I.V."/>
            <person name="Nagy L.G."/>
            <person name="Hibbett D."/>
            <person name="Henrissat B."/>
            <person name="Matheny P.B."/>
            <person name="Labbe J."/>
            <person name="Martin F.M."/>
        </authorList>
    </citation>
    <scope>NUCLEOTIDE SEQUENCE</scope>
    <source>
        <strain evidence="1">FP105234-sp</strain>
    </source>
</reference>